<dbReference type="RefSeq" id="WP_061612945.1">
    <property type="nucleotide sequence ID" value="NZ_JEMA01001159.1"/>
</dbReference>
<evidence type="ECO:0000313" key="4">
    <source>
        <dbReference type="EMBL" id="KYF61705.1"/>
    </source>
</evidence>
<feature type="transmembrane region" description="Helical" evidence="2">
    <location>
        <begin position="286"/>
        <end position="304"/>
    </location>
</feature>
<feature type="region of interest" description="Disordered" evidence="1">
    <location>
        <begin position="1187"/>
        <end position="1216"/>
    </location>
</feature>
<proteinExistence type="predicted"/>
<feature type="transmembrane region" description="Helical" evidence="2">
    <location>
        <begin position="239"/>
        <end position="257"/>
    </location>
</feature>
<feature type="transmembrane region" description="Helical" evidence="2">
    <location>
        <begin position="429"/>
        <end position="450"/>
    </location>
</feature>
<dbReference type="Pfam" id="PF13646">
    <property type="entry name" value="HEAT_2"/>
    <property type="match status" value="1"/>
</dbReference>
<dbReference type="InterPro" id="IPR011989">
    <property type="entry name" value="ARM-like"/>
</dbReference>
<dbReference type="Gene3D" id="1.25.10.10">
    <property type="entry name" value="Leucine-rich Repeat Variant"/>
    <property type="match status" value="1"/>
</dbReference>
<feature type="transmembrane region" description="Helical" evidence="2">
    <location>
        <begin position="456"/>
        <end position="474"/>
    </location>
</feature>
<dbReference type="InterPro" id="IPR016024">
    <property type="entry name" value="ARM-type_fold"/>
</dbReference>
<dbReference type="InterPro" id="IPR000595">
    <property type="entry name" value="cNMP-bd_dom"/>
</dbReference>
<dbReference type="Proteomes" id="UP000075260">
    <property type="component" value="Unassembled WGS sequence"/>
</dbReference>
<evidence type="ECO:0000259" key="3">
    <source>
        <dbReference type="PROSITE" id="PS50042"/>
    </source>
</evidence>
<dbReference type="SUPFAM" id="SSF103473">
    <property type="entry name" value="MFS general substrate transporter"/>
    <property type="match status" value="1"/>
</dbReference>
<dbReference type="SUPFAM" id="SSF51206">
    <property type="entry name" value="cAMP-binding domain-like"/>
    <property type="match status" value="1"/>
</dbReference>
<dbReference type="OrthoDB" id="9777588at2"/>
<feature type="transmembrane region" description="Helical" evidence="2">
    <location>
        <begin position="114"/>
        <end position="134"/>
    </location>
</feature>
<dbReference type="Gene3D" id="2.60.120.10">
    <property type="entry name" value="Jelly Rolls"/>
    <property type="match status" value="1"/>
</dbReference>
<dbReference type="InterPro" id="IPR014710">
    <property type="entry name" value="RmlC-like_jellyroll"/>
</dbReference>
<protein>
    <recommendedName>
        <fullName evidence="3">Cyclic nucleotide-binding domain-containing protein</fullName>
    </recommendedName>
</protein>
<organism evidence="4 5">
    <name type="scientific">Sorangium cellulosum</name>
    <name type="common">Polyangium cellulosum</name>
    <dbReference type="NCBI Taxonomy" id="56"/>
    <lineage>
        <taxon>Bacteria</taxon>
        <taxon>Pseudomonadati</taxon>
        <taxon>Myxococcota</taxon>
        <taxon>Polyangia</taxon>
        <taxon>Polyangiales</taxon>
        <taxon>Polyangiaceae</taxon>
        <taxon>Sorangium</taxon>
    </lineage>
</organism>
<feature type="transmembrane region" description="Helical" evidence="2">
    <location>
        <begin position="171"/>
        <end position="195"/>
    </location>
</feature>
<dbReference type="SMART" id="SM00100">
    <property type="entry name" value="cNMP"/>
    <property type="match status" value="1"/>
</dbReference>
<dbReference type="CDD" id="cd06174">
    <property type="entry name" value="MFS"/>
    <property type="match status" value="1"/>
</dbReference>
<keyword evidence="2" id="KW-0812">Transmembrane</keyword>
<dbReference type="Gene3D" id="1.20.1250.20">
    <property type="entry name" value="MFS general substrate transporter like domains"/>
    <property type="match status" value="2"/>
</dbReference>
<evidence type="ECO:0000313" key="5">
    <source>
        <dbReference type="Proteomes" id="UP000075260"/>
    </source>
</evidence>
<dbReference type="GO" id="GO:0003700">
    <property type="term" value="F:DNA-binding transcription factor activity"/>
    <property type="evidence" value="ECO:0007669"/>
    <property type="project" value="TreeGrafter"/>
</dbReference>
<comment type="caution">
    <text evidence="4">The sequence shown here is derived from an EMBL/GenBank/DDBJ whole genome shotgun (WGS) entry which is preliminary data.</text>
</comment>
<dbReference type="SMART" id="SM00567">
    <property type="entry name" value="EZ_HEAT"/>
    <property type="match status" value="6"/>
</dbReference>
<dbReference type="PROSITE" id="PS50042">
    <property type="entry name" value="CNMP_BINDING_3"/>
    <property type="match status" value="1"/>
</dbReference>
<accession>A0A150Q115</accession>
<dbReference type="GO" id="GO:0005829">
    <property type="term" value="C:cytosol"/>
    <property type="evidence" value="ECO:0007669"/>
    <property type="project" value="TreeGrafter"/>
</dbReference>
<dbReference type="Pfam" id="PF00027">
    <property type="entry name" value="cNMP_binding"/>
    <property type="match status" value="1"/>
</dbReference>
<dbReference type="SUPFAM" id="SSF48371">
    <property type="entry name" value="ARM repeat"/>
    <property type="match status" value="1"/>
</dbReference>
<feature type="transmembrane region" description="Helical" evidence="2">
    <location>
        <begin position="146"/>
        <end position="165"/>
    </location>
</feature>
<sequence>MDPTDAAPLEPSAKGHASAAEAVRSGQLDPRKDSAPAPAPASAPSVRPTSIRPSRVHPSSAAPEADTAVLGVPLTRVELHRTALLFCLLFLAALIFVVGRSARDALFLTRFPVTWIAPMWIVYGAASAVAALAYDRIARRMPRARLCVAFALFGAVTFALLRVLIGQEIRAAYLVFYIWSEIIANFTGVLVWALAQDLHDPRSAKRLFGLIGSGRVVGTVACGFATGGIVTWIGTENLLFVLIAALLAMASLTTQLARRHPLDRPPSGAEELIEARLPRMEVWRSRYALTVALLTFLLFGVLTVGDYQFKAIALTAYPDRDDLARFMGFLYGAVGVLGLILQLGVTPRILRRHGVLGGLLAMPAAFTASTAALLASPTLVVASILKLSDNALQFTLHDATMQILFYPFPPALRERVRTLVSAIAKPLGYGLGALILLTLPPAAAAGPALVDEAAWLGLYSLPLCAVTIALVPLVRRGYFEAMRRTLMRRQIDPDSVVYGPQTRAILREALYSRAMVQVLFAVDQLRQLDPALVREAVPALARHGSARVRALAVRLAAELGHDEGPEIARAAVHDHSTAVRVAAVDVLASLLREDAHDELLALAREGAAPRVASRKAPGDSRASSDSDAPDDKGVSGDEELRLAAIAALLRHCGLDGMLEGAPRLRALLESPSPRDRVAAARVLGLAGRASLQRALARLLGDPDPAVRRAAVRASSSVADPRLLPMLADALAERPLASAAARAIEVLGDAAIPELAARLDDDGTQRAARLAIPRVLARLSSQGALDALLAHIAHPDEALRQKVLASASRLRLALRAPPAPLRVIRACIDDETVDHVRMREAYIAVRPRVASPLLDQHLLRRLRKGLIRVLRLCELAYPREVVALVRTHVFGPDPALRANAFEVLESLLDRPLRERLVALVDRLLELSVAFPTRPMPPEASVVAWIRREIARGEPYSAALALNAVAQHAILGAAEDALAASHAPDPLVREAAAIAIAVTHPPGARERLAALRADADPAVARYARYWAVTGGTGIDPEDEMYTTIEKVLFLQRVPLFSRVAGDDLVALARGSLVVSLLRGDVIFRQGEPGGALYSIISGEVRLTLDGREIARLGPHDVFGEMSLFDSEPRASTAVVTEDAELLRVSAEDFHEAVRETTEIADAVIRVLNRRLREADRKLADAHARLSLLPKAPPSLRPRELPAAGDAAPKPALDDSDLD</sequence>
<feature type="compositionally biased region" description="Basic and acidic residues" evidence="1">
    <location>
        <begin position="616"/>
        <end position="635"/>
    </location>
</feature>
<dbReference type="EMBL" id="JEMA01001159">
    <property type="protein sequence ID" value="KYF61705.1"/>
    <property type="molecule type" value="Genomic_DNA"/>
</dbReference>
<dbReference type="CDD" id="cd00038">
    <property type="entry name" value="CAP_ED"/>
    <property type="match status" value="1"/>
</dbReference>
<dbReference type="InterPro" id="IPR036259">
    <property type="entry name" value="MFS_trans_sf"/>
</dbReference>
<dbReference type="PANTHER" id="PTHR24567">
    <property type="entry name" value="CRP FAMILY TRANSCRIPTIONAL REGULATORY PROTEIN"/>
    <property type="match status" value="1"/>
</dbReference>
<feature type="transmembrane region" description="Helical" evidence="2">
    <location>
        <begin position="324"/>
        <end position="343"/>
    </location>
</feature>
<evidence type="ECO:0000256" key="1">
    <source>
        <dbReference type="SAM" id="MobiDB-lite"/>
    </source>
</evidence>
<name>A0A150Q115_SORCE</name>
<feature type="region of interest" description="Disordered" evidence="1">
    <location>
        <begin position="1"/>
        <end position="62"/>
    </location>
</feature>
<dbReference type="InterPro" id="IPR018490">
    <property type="entry name" value="cNMP-bd_dom_sf"/>
</dbReference>
<keyword evidence="2" id="KW-1133">Transmembrane helix</keyword>
<evidence type="ECO:0000256" key="2">
    <source>
        <dbReference type="SAM" id="Phobius"/>
    </source>
</evidence>
<gene>
    <name evidence="4" type="ORF">BE15_21000</name>
</gene>
<reference evidence="4 5" key="1">
    <citation type="submission" date="2014-02" db="EMBL/GenBank/DDBJ databases">
        <title>The small core and large imbalanced accessory genome model reveals a collaborative survival strategy of Sorangium cellulosum strains in nature.</title>
        <authorList>
            <person name="Han K."/>
            <person name="Peng R."/>
            <person name="Blom J."/>
            <person name="Li Y.-Z."/>
        </authorList>
    </citation>
    <scope>NUCLEOTIDE SEQUENCE [LARGE SCALE GENOMIC DNA]</scope>
    <source>
        <strain evidence="4 5">So0008-312</strain>
    </source>
</reference>
<dbReference type="InterPro" id="IPR004155">
    <property type="entry name" value="PBS_lyase_HEAT"/>
</dbReference>
<dbReference type="InterPro" id="IPR050397">
    <property type="entry name" value="Env_Response_Regulators"/>
</dbReference>
<dbReference type="PANTHER" id="PTHR24567:SF74">
    <property type="entry name" value="HTH-TYPE TRANSCRIPTIONAL REGULATOR ARCR"/>
    <property type="match status" value="1"/>
</dbReference>
<feature type="region of interest" description="Disordered" evidence="1">
    <location>
        <begin position="610"/>
        <end position="635"/>
    </location>
</feature>
<keyword evidence="2" id="KW-0472">Membrane</keyword>
<feature type="domain" description="Cyclic nucleotide-binding" evidence="3">
    <location>
        <begin position="1053"/>
        <end position="1168"/>
    </location>
</feature>
<dbReference type="AlphaFoldDB" id="A0A150Q115"/>
<feature type="transmembrane region" description="Helical" evidence="2">
    <location>
        <begin position="355"/>
        <end position="385"/>
    </location>
</feature>
<feature type="transmembrane region" description="Helical" evidence="2">
    <location>
        <begin position="83"/>
        <end position="102"/>
    </location>
</feature>